<sequence>MQTRTTPGAMLKAMREKPPLVQCITNYVAMNIAANVLLAAGASPAMVHAAEEAGEFAGIASALTINIGTLSTQWIDGMQAAAKAATSAGKPWVLDPVAHYATAFRRNAVAELLALKPTIIRGNASEIIALAGGESRGQGVDSRDPVEQAEGSARWLAERQRAVVAVTGAVDFVTDGERAVRIEGGSVLMPQVTALGCSLTCLVGAFAATAPEDIFGATVAALSTFAIAGEEAALGAAGPGSFSWRFLDALAALDAETLDARARISVA</sequence>
<keyword evidence="7 11" id="KW-0418">Kinase</keyword>
<dbReference type="EMBL" id="LVYU01000035">
    <property type="protein sequence ID" value="KZB02680.1"/>
    <property type="molecule type" value="Genomic_DNA"/>
</dbReference>
<dbReference type="EC" id="2.7.1.50" evidence="11"/>
<dbReference type="InterPro" id="IPR000417">
    <property type="entry name" value="Hyethyz_kinase"/>
</dbReference>
<dbReference type="GO" id="GO:0000287">
    <property type="term" value="F:magnesium ion binding"/>
    <property type="evidence" value="ECO:0007669"/>
    <property type="project" value="UniProtKB-UniRule"/>
</dbReference>
<comment type="cofactor">
    <cofactor evidence="2 11">
        <name>Mg(2+)</name>
        <dbReference type="ChEBI" id="CHEBI:18420"/>
    </cofactor>
</comment>
<dbReference type="InterPro" id="IPR029056">
    <property type="entry name" value="Ribokinase-like"/>
</dbReference>
<comment type="catalytic activity">
    <reaction evidence="1 11">
        <text>5-(2-hydroxyethyl)-4-methylthiazole + ATP = 4-methyl-5-(2-phosphooxyethyl)-thiazole + ADP + H(+)</text>
        <dbReference type="Rhea" id="RHEA:24212"/>
        <dbReference type="ChEBI" id="CHEBI:15378"/>
        <dbReference type="ChEBI" id="CHEBI:17957"/>
        <dbReference type="ChEBI" id="CHEBI:30616"/>
        <dbReference type="ChEBI" id="CHEBI:58296"/>
        <dbReference type="ChEBI" id="CHEBI:456216"/>
        <dbReference type="EC" id="2.7.1.50"/>
    </reaction>
</comment>
<name>A0A154IRR2_RHILE</name>
<evidence type="ECO:0000256" key="10">
    <source>
        <dbReference type="ARBA" id="ARBA00022977"/>
    </source>
</evidence>
<evidence type="ECO:0000256" key="11">
    <source>
        <dbReference type="HAMAP-Rule" id="MF_00228"/>
    </source>
</evidence>
<dbReference type="GO" id="GO:0009229">
    <property type="term" value="P:thiamine diphosphate biosynthetic process"/>
    <property type="evidence" value="ECO:0007669"/>
    <property type="project" value="UniProtKB-UniRule"/>
</dbReference>
<keyword evidence="10 11" id="KW-0784">Thiamine biosynthesis</keyword>
<evidence type="ECO:0000256" key="2">
    <source>
        <dbReference type="ARBA" id="ARBA00001946"/>
    </source>
</evidence>
<dbReference type="RefSeq" id="WP_062940311.1">
    <property type="nucleotide sequence ID" value="NZ_CP171846.1"/>
</dbReference>
<dbReference type="GO" id="GO:0009228">
    <property type="term" value="P:thiamine biosynthetic process"/>
    <property type="evidence" value="ECO:0007669"/>
    <property type="project" value="UniProtKB-KW"/>
</dbReference>
<dbReference type="AlphaFoldDB" id="A0A154IRR2"/>
<evidence type="ECO:0000256" key="8">
    <source>
        <dbReference type="ARBA" id="ARBA00022840"/>
    </source>
</evidence>
<evidence type="ECO:0000256" key="5">
    <source>
        <dbReference type="ARBA" id="ARBA00022723"/>
    </source>
</evidence>
<keyword evidence="8 11" id="KW-0067">ATP-binding</keyword>
<comment type="caution">
    <text evidence="12">The sequence shown here is derived from an EMBL/GenBank/DDBJ whole genome shotgun (WGS) entry which is preliminary data.</text>
</comment>
<accession>A0A154IRR2</accession>
<feature type="binding site" evidence="11">
    <location>
        <position position="167"/>
    </location>
    <ligand>
        <name>ATP</name>
        <dbReference type="ChEBI" id="CHEBI:30616"/>
    </ligand>
</feature>
<dbReference type="Gene3D" id="3.40.1190.20">
    <property type="match status" value="1"/>
</dbReference>
<dbReference type="Pfam" id="PF02110">
    <property type="entry name" value="HK"/>
    <property type="match status" value="1"/>
</dbReference>
<dbReference type="NCBIfam" id="TIGR00694">
    <property type="entry name" value="thiM"/>
    <property type="match status" value="1"/>
</dbReference>
<dbReference type="GO" id="GO:0004417">
    <property type="term" value="F:hydroxyethylthiazole kinase activity"/>
    <property type="evidence" value="ECO:0007669"/>
    <property type="project" value="UniProtKB-UniRule"/>
</dbReference>
<dbReference type="PIRSF" id="PIRSF000513">
    <property type="entry name" value="Thz_kinase"/>
    <property type="match status" value="1"/>
</dbReference>
<feature type="binding site" evidence="11">
    <location>
        <position position="121"/>
    </location>
    <ligand>
        <name>ATP</name>
        <dbReference type="ChEBI" id="CHEBI:30616"/>
    </ligand>
</feature>
<keyword evidence="6 11" id="KW-0547">Nucleotide-binding</keyword>
<evidence type="ECO:0000256" key="3">
    <source>
        <dbReference type="ARBA" id="ARBA00004868"/>
    </source>
</evidence>
<keyword evidence="4 11" id="KW-0808">Transferase</keyword>
<reference evidence="12" key="1">
    <citation type="submission" date="2016-03" db="EMBL/GenBank/DDBJ databases">
        <title>Microsymbionts genomes from the relict species Vavilovia formosa.</title>
        <authorList>
            <person name="Chirak E."/>
            <person name="Kimeklis A."/>
            <person name="Kopat V."/>
            <person name="Andronov E."/>
        </authorList>
    </citation>
    <scope>NUCLEOTIDE SEQUENCE [LARGE SCALE GENOMIC DNA]</scope>
    <source>
        <strain evidence="12">Vaf12</strain>
    </source>
</reference>
<keyword evidence="5 11" id="KW-0479">Metal-binding</keyword>
<proteinExistence type="inferred from homology"/>
<protein>
    <recommendedName>
        <fullName evidence="11">Hydroxyethylthiazole kinase</fullName>
        <ecNumber evidence="11">2.7.1.50</ecNumber>
    </recommendedName>
    <alternativeName>
        <fullName evidence="11">4-methyl-5-beta-hydroxyethylthiazole kinase</fullName>
        <shortName evidence="11">TH kinase</shortName>
        <shortName evidence="11">Thz kinase</shortName>
    </alternativeName>
</protein>
<evidence type="ECO:0000256" key="1">
    <source>
        <dbReference type="ARBA" id="ARBA00001771"/>
    </source>
</evidence>
<evidence type="ECO:0000256" key="4">
    <source>
        <dbReference type="ARBA" id="ARBA00022679"/>
    </source>
</evidence>
<dbReference type="NCBIfam" id="NF006830">
    <property type="entry name" value="PRK09355.1"/>
    <property type="match status" value="1"/>
</dbReference>
<feature type="binding site" evidence="11">
    <location>
        <position position="194"/>
    </location>
    <ligand>
        <name>substrate</name>
    </ligand>
</feature>
<feature type="binding site" evidence="11">
    <location>
        <position position="46"/>
    </location>
    <ligand>
        <name>substrate</name>
    </ligand>
</feature>
<evidence type="ECO:0000256" key="7">
    <source>
        <dbReference type="ARBA" id="ARBA00022777"/>
    </source>
</evidence>
<comment type="pathway">
    <text evidence="3 11">Cofactor biosynthesis; thiamine diphosphate biosynthesis; 4-methyl-5-(2-phosphoethyl)-thiazole from 5-(2-hydroxyethyl)-4-methylthiazole: step 1/1.</text>
</comment>
<dbReference type="SUPFAM" id="SSF53613">
    <property type="entry name" value="Ribokinase-like"/>
    <property type="match status" value="1"/>
</dbReference>
<comment type="function">
    <text evidence="11">Catalyzes the phosphorylation of the hydroxyl group of 4-methyl-5-beta-hydroxyethylthiazole (THZ).</text>
</comment>
<dbReference type="GO" id="GO:0005524">
    <property type="term" value="F:ATP binding"/>
    <property type="evidence" value="ECO:0007669"/>
    <property type="project" value="UniProtKB-UniRule"/>
</dbReference>
<dbReference type="CDD" id="cd01170">
    <property type="entry name" value="THZ_kinase"/>
    <property type="match status" value="1"/>
</dbReference>
<evidence type="ECO:0000256" key="6">
    <source>
        <dbReference type="ARBA" id="ARBA00022741"/>
    </source>
</evidence>
<keyword evidence="9 11" id="KW-0460">Magnesium</keyword>
<evidence type="ECO:0000256" key="9">
    <source>
        <dbReference type="ARBA" id="ARBA00022842"/>
    </source>
</evidence>
<comment type="similarity">
    <text evidence="11">Belongs to the Thz kinase family.</text>
</comment>
<dbReference type="UniPathway" id="UPA00060">
    <property type="reaction ID" value="UER00139"/>
</dbReference>
<dbReference type="HAMAP" id="MF_00228">
    <property type="entry name" value="Thz_kinase"/>
    <property type="match status" value="1"/>
</dbReference>
<gene>
    <name evidence="11" type="primary">thiM</name>
    <name evidence="12" type="ORF">A4A59_09170</name>
</gene>
<organism evidence="12">
    <name type="scientific">Rhizobium leguminosarum</name>
    <dbReference type="NCBI Taxonomy" id="384"/>
    <lineage>
        <taxon>Bacteria</taxon>
        <taxon>Pseudomonadati</taxon>
        <taxon>Pseudomonadota</taxon>
        <taxon>Alphaproteobacteria</taxon>
        <taxon>Hyphomicrobiales</taxon>
        <taxon>Rhizobiaceae</taxon>
        <taxon>Rhizobium/Agrobacterium group</taxon>
        <taxon>Rhizobium</taxon>
    </lineage>
</organism>
<dbReference type="PRINTS" id="PR01099">
    <property type="entry name" value="HYETHTZKNASE"/>
</dbReference>
<evidence type="ECO:0000313" key="12">
    <source>
        <dbReference type="EMBL" id="KZB02680.1"/>
    </source>
</evidence>